<organism evidence="2 3">
    <name type="scientific">Rotaria sordida</name>
    <dbReference type="NCBI Taxonomy" id="392033"/>
    <lineage>
        <taxon>Eukaryota</taxon>
        <taxon>Metazoa</taxon>
        <taxon>Spiralia</taxon>
        <taxon>Gnathifera</taxon>
        <taxon>Rotifera</taxon>
        <taxon>Eurotatoria</taxon>
        <taxon>Bdelloidea</taxon>
        <taxon>Philodinida</taxon>
        <taxon>Philodinidae</taxon>
        <taxon>Rotaria</taxon>
    </lineage>
</organism>
<evidence type="ECO:0000313" key="2">
    <source>
        <dbReference type="EMBL" id="CAF1520495.1"/>
    </source>
</evidence>
<reference evidence="2" key="1">
    <citation type="submission" date="2021-02" db="EMBL/GenBank/DDBJ databases">
        <authorList>
            <person name="Nowell W R."/>
        </authorList>
    </citation>
    <scope>NUCLEOTIDE SEQUENCE</scope>
</reference>
<accession>A0A815UT95</accession>
<dbReference type="Proteomes" id="UP000663889">
    <property type="component" value="Unassembled WGS sequence"/>
</dbReference>
<dbReference type="InterPro" id="IPR021939">
    <property type="entry name" value="KN_motif"/>
</dbReference>
<protein>
    <submittedName>
        <fullName evidence="2">Uncharacterized protein</fullName>
    </submittedName>
</protein>
<proteinExistence type="predicted"/>
<dbReference type="Pfam" id="PF12075">
    <property type="entry name" value="KN_motif"/>
    <property type="match status" value="1"/>
</dbReference>
<evidence type="ECO:0000256" key="1">
    <source>
        <dbReference type="SAM" id="MobiDB-lite"/>
    </source>
</evidence>
<dbReference type="EMBL" id="CAJNOU010007196">
    <property type="protein sequence ID" value="CAF1520495.1"/>
    <property type="molecule type" value="Genomic_DNA"/>
</dbReference>
<evidence type="ECO:0000313" key="3">
    <source>
        <dbReference type="Proteomes" id="UP000663889"/>
    </source>
</evidence>
<feature type="compositionally biased region" description="Basic residues" evidence="1">
    <location>
        <begin position="1"/>
        <end position="17"/>
    </location>
</feature>
<comment type="caution">
    <text evidence="2">The sequence shown here is derived from an EMBL/GenBank/DDBJ whole genome shotgun (WGS) entry which is preliminary data.</text>
</comment>
<sequence>MELVKRRIQRRSHRMRKTTSESGVSDLETSMTDIRCTCCPYGYHLDTDFMKFLDDMYGSDVLRTLKKIERKRHDVRHRLINEQQPIQTRPISSSSITTTTTRNSSSLDNDIIRETILELDRIVEKDIKDLESECHRHVGHQTQSINSGHIQ</sequence>
<feature type="region of interest" description="Disordered" evidence="1">
    <location>
        <begin position="1"/>
        <end position="26"/>
    </location>
</feature>
<feature type="non-terminal residue" evidence="2">
    <location>
        <position position="1"/>
    </location>
</feature>
<dbReference type="AlphaFoldDB" id="A0A815UT95"/>
<feature type="region of interest" description="Disordered" evidence="1">
    <location>
        <begin position="84"/>
        <end position="105"/>
    </location>
</feature>
<name>A0A815UT95_9BILA</name>
<gene>
    <name evidence="2" type="ORF">SEV965_LOCUS37003</name>
</gene>